<evidence type="ECO:0000256" key="1">
    <source>
        <dbReference type="SAM" id="MobiDB-lite"/>
    </source>
</evidence>
<evidence type="ECO:0000313" key="2">
    <source>
        <dbReference type="EMBL" id="KAG8095176.1"/>
    </source>
</evidence>
<proteinExistence type="predicted"/>
<comment type="caution">
    <text evidence="2">The sequence shown here is derived from an EMBL/GenBank/DDBJ whole genome shotgun (WGS) entry which is preliminary data.</text>
</comment>
<organism evidence="2 3">
    <name type="scientific">Zizania palustris</name>
    <name type="common">Northern wild rice</name>
    <dbReference type="NCBI Taxonomy" id="103762"/>
    <lineage>
        <taxon>Eukaryota</taxon>
        <taxon>Viridiplantae</taxon>
        <taxon>Streptophyta</taxon>
        <taxon>Embryophyta</taxon>
        <taxon>Tracheophyta</taxon>
        <taxon>Spermatophyta</taxon>
        <taxon>Magnoliopsida</taxon>
        <taxon>Liliopsida</taxon>
        <taxon>Poales</taxon>
        <taxon>Poaceae</taxon>
        <taxon>BOP clade</taxon>
        <taxon>Oryzoideae</taxon>
        <taxon>Oryzeae</taxon>
        <taxon>Zizaniinae</taxon>
        <taxon>Zizania</taxon>
    </lineage>
</organism>
<reference evidence="2" key="1">
    <citation type="journal article" date="2021" name="bioRxiv">
        <title>Whole Genome Assembly and Annotation of Northern Wild Rice, Zizania palustris L., Supports a Whole Genome Duplication in the Zizania Genus.</title>
        <authorList>
            <person name="Haas M."/>
            <person name="Kono T."/>
            <person name="Macchietto M."/>
            <person name="Millas R."/>
            <person name="McGilp L."/>
            <person name="Shao M."/>
            <person name="Duquette J."/>
            <person name="Hirsch C.N."/>
            <person name="Kimball J."/>
        </authorList>
    </citation>
    <scope>NUCLEOTIDE SEQUENCE</scope>
    <source>
        <tissue evidence="2">Fresh leaf tissue</tissue>
    </source>
</reference>
<keyword evidence="3" id="KW-1185">Reference proteome</keyword>
<accession>A0A8J5WRF5</accession>
<gene>
    <name evidence="2" type="ORF">GUJ93_ZPchr0012g19117</name>
</gene>
<sequence length="130" mass="14009">MLSASPGNKIIWYSLQQTGKDERVPFLDADLFDVVAGRPEKRSGAWAPHVPQAPAWGLGKAPVDLATPATSAKAKQGHMRERHWCDSDALSSPCQRSRRRQPRGRGPRSSGASDAAATRPPASSIDRSPV</sequence>
<name>A0A8J5WRF5_ZIZPA</name>
<dbReference type="OrthoDB" id="153872at2759"/>
<feature type="region of interest" description="Disordered" evidence="1">
    <location>
        <begin position="67"/>
        <end position="130"/>
    </location>
</feature>
<dbReference type="Proteomes" id="UP000729402">
    <property type="component" value="Unassembled WGS sequence"/>
</dbReference>
<evidence type="ECO:0000313" key="3">
    <source>
        <dbReference type="Proteomes" id="UP000729402"/>
    </source>
</evidence>
<dbReference type="EMBL" id="JAAALK010000080">
    <property type="protein sequence ID" value="KAG8095176.1"/>
    <property type="molecule type" value="Genomic_DNA"/>
</dbReference>
<feature type="compositionally biased region" description="Basic residues" evidence="1">
    <location>
        <begin position="96"/>
        <end position="106"/>
    </location>
</feature>
<reference evidence="2" key="2">
    <citation type="submission" date="2021-02" db="EMBL/GenBank/DDBJ databases">
        <authorList>
            <person name="Kimball J.A."/>
            <person name="Haas M.W."/>
            <person name="Macchietto M."/>
            <person name="Kono T."/>
            <person name="Duquette J."/>
            <person name="Shao M."/>
        </authorList>
    </citation>
    <scope>NUCLEOTIDE SEQUENCE</scope>
    <source>
        <tissue evidence="2">Fresh leaf tissue</tissue>
    </source>
</reference>
<dbReference type="AlphaFoldDB" id="A0A8J5WRF5"/>
<protein>
    <submittedName>
        <fullName evidence="2">Uncharacterized protein</fullName>
    </submittedName>
</protein>